<accession>A0A7W9U6R8</accession>
<proteinExistence type="predicted"/>
<gene>
    <name evidence="1" type="ORF">F4827_006865</name>
</gene>
<evidence type="ECO:0000313" key="2">
    <source>
        <dbReference type="Proteomes" id="UP000571554"/>
    </source>
</evidence>
<dbReference type="EMBL" id="JACHBW010000037">
    <property type="protein sequence ID" value="MBB6106985.1"/>
    <property type="molecule type" value="Genomic_DNA"/>
</dbReference>
<feature type="non-terminal residue" evidence="1">
    <location>
        <position position="1"/>
    </location>
</feature>
<comment type="caution">
    <text evidence="1">The sequence shown here is derived from an EMBL/GenBank/DDBJ whole genome shotgun (WGS) entry which is preliminary data.</text>
</comment>
<organism evidence="1 2">
    <name type="scientific">Paraburkholderia bannensis</name>
    <dbReference type="NCBI Taxonomy" id="765414"/>
    <lineage>
        <taxon>Bacteria</taxon>
        <taxon>Pseudomonadati</taxon>
        <taxon>Pseudomonadota</taxon>
        <taxon>Betaproteobacteria</taxon>
        <taxon>Burkholderiales</taxon>
        <taxon>Burkholderiaceae</taxon>
        <taxon>Paraburkholderia</taxon>
    </lineage>
</organism>
<keyword evidence="2" id="KW-1185">Reference proteome</keyword>
<reference evidence="1 2" key="1">
    <citation type="submission" date="2020-08" db="EMBL/GenBank/DDBJ databases">
        <title>Above-ground endophytic microbial communities from plants in different locations in the United States.</title>
        <authorList>
            <person name="Frank C."/>
        </authorList>
    </citation>
    <scope>NUCLEOTIDE SEQUENCE [LARGE SCALE GENOMIC DNA]</scope>
    <source>
        <strain evidence="1 2">WP4_2_2</strain>
    </source>
</reference>
<protein>
    <submittedName>
        <fullName evidence="1">Uncharacterized protein</fullName>
    </submittedName>
</protein>
<name>A0A7W9U6R8_9BURK</name>
<dbReference type="Proteomes" id="UP000571554">
    <property type="component" value="Unassembled WGS sequence"/>
</dbReference>
<evidence type="ECO:0000313" key="1">
    <source>
        <dbReference type="EMBL" id="MBB6106985.1"/>
    </source>
</evidence>
<sequence length="44" mass="5225">FKDRFANFAPAVQLPAGSALLRLQQRNEIMQTIERFVNKFFYFT</sequence>
<dbReference type="AlphaFoldDB" id="A0A7W9U6R8"/>